<dbReference type="PANTHER" id="PTHR42924">
    <property type="entry name" value="EXONUCLEASE"/>
    <property type="match status" value="1"/>
</dbReference>
<dbReference type="SMART" id="SM00481">
    <property type="entry name" value="POLIIIAc"/>
    <property type="match status" value="1"/>
</dbReference>
<dbReference type="Proteomes" id="UP001164761">
    <property type="component" value="Chromosome"/>
</dbReference>
<dbReference type="InterPro" id="IPR016195">
    <property type="entry name" value="Pol/histidinol_Pase-like"/>
</dbReference>
<organism evidence="2 3">
    <name type="scientific">Alicyclobacillus fastidiosus</name>
    <dbReference type="NCBI Taxonomy" id="392011"/>
    <lineage>
        <taxon>Bacteria</taxon>
        <taxon>Bacillati</taxon>
        <taxon>Bacillota</taxon>
        <taxon>Bacilli</taxon>
        <taxon>Bacillales</taxon>
        <taxon>Alicyclobacillaceae</taxon>
        <taxon>Alicyclobacillus</taxon>
    </lineage>
</organism>
<protein>
    <submittedName>
        <fullName evidence="2">CehA/McbA family metallohydrolase</fullName>
    </submittedName>
</protein>
<keyword evidence="3" id="KW-1185">Reference proteome</keyword>
<dbReference type="Pfam" id="PF13263">
    <property type="entry name" value="PHP_C"/>
    <property type="match status" value="1"/>
</dbReference>
<dbReference type="EMBL" id="CP104067">
    <property type="protein sequence ID" value="WAH42013.1"/>
    <property type="molecule type" value="Genomic_DNA"/>
</dbReference>
<dbReference type="Gene3D" id="3.20.20.140">
    <property type="entry name" value="Metal-dependent hydrolases"/>
    <property type="match status" value="1"/>
</dbReference>
<feature type="domain" description="Polymerase/histidinol phosphatase N-terminal" evidence="1">
    <location>
        <begin position="3"/>
        <end position="70"/>
    </location>
</feature>
<dbReference type="InterPro" id="IPR003141">
    <property type="entry name" value="Pol/His_phosphatase_N"/>
</dbReference>
<evidence type="ECO:0000259" key="1">
    <source>
        <dbReference type="SMART" id="SM00481"/>
    </source>
</evidence>
<dbReference type="PANTHER" id="PTHR42924:SF3">
    <property type="entry name" value="POLYMERASE_HISTIDINOL PHOSPHATASE N-TERMINAL DOMAIN-CONTAINING PROTEIN"/>
    <property type="match status" value="1"/>
</dbReference>
<dbReference type="Pfam" id="PF02811">
    <property type="entry name" value="PHP"/>
    <property type="match status" value="1"/>
</dbReference>
<gene>
    <name evidence="2" type="ORF">NZD89_00355</name>
</gene>
<name>A0ABY6ZGL2_9BACL</name>
<dbReference type="InterPro" id="IPR052018">
    <property type="entry name" value="PHP_domain"/>
</dbReference>
<reference evidence="2" key="1">
    <citation type="submission" date="2022-08" db="EMBL/GenBank/DDBJ databases">
        <title>Alicyclobacillus fastidiosus DSM 17978, complete genome.</title>
        <authorList>
            <person name="Wang Q."/>
            <person name="Cai R."/>
            <person name="Wang Z."/>
        </authorList>
    </citation>
    <scope>NUCLEOTIDE SEQUENCE</scope>
    <source>
        <strain evidence="2">DSM 17978</strain>
    </source>
</reference>
<proteinExistence type="predicted"/>
<dbReference type="NCBIfam" id="NF038032">
    <property type="entry name" value="CehA_McbA_metalo"/>
    <property type="match status" value="1"/>
</dbReference>
<sequence>MRFETHLHTATGSHDGAIQLEELVNWVNTSDICGVCITDHDYVWTRRDAQALRDATDVIVICGVEVTTNLGHVLTYGLDAYLPGIHDIEVLRRYVDEVDGVMVLAHPFRSEISPYYTYGHIPKGLPPWEEVVRRPVFQYVNALEACNGSGVPQEENLVRQAAKDLGLPVTGGSDAHHADKLGLCVTEFTVDISSERAYIEAIREGHCNGVDLRLHGKVGESRVD</sequence>
<evidence type="ECO:0000313" key="2">
    <source>
        <dbReference type="EMBL" id="WAH42013.1"/>
    </source>
</evidence>
<evidence type="ECO:0000313" key="3">
    <source>
        <dbReference type="Proteomes" id="UP001164761"/>
    </source>
</evidence>
<dbReference type="SUPFAM" id="SSF89550">
    <property type="entry name" value="PHP domain-like"/>
    <property type="match status" value="1"/>
</dbReference>
<accession>A0ABY6ZGL2</accession>
<dbReference type="InterPro" id="IPR004013">
    <property type="entry name" value="PHP_dom"/>
</dbReference>
<dbReference type="CDD" id="cd07432">
    <property type="entry name" value="PHP_HisPPase"/>
    <property type="match status" value="1"/>
</dbReference>
<dbReference type="RefSeq" id="WP_268005908.1">
    <property type="nucleotide sequence ID" value="NZ_BSUT01000001.1"/>
</dbReference>